<dbReference type="EMBL" id="PDCJ01000002">
    <property type="protein sequence ID" value="PEG29859.1"/>
    <property type="molecule type" value="Genomic_DNA"/>
</dbReference>
<keyword evidence="8 11" id="KW-1133">Transmembrane helix</keyword>
<keyword evidence="6 11" id="KW-0067">ATP-binding</keyword>
<evidence type="ECO:0000256" key="5">
    <source>
        <dbReference type="ARBA" id="ARBA00022741"/>
    </source>
</evidence>
<protein>
    <recommendedName>
        <fullName evidence="11">Potassium-transporting ATPase KdpC subunit</fullName>
    </recommendedName>
    <alternativeName>
        <fullName evidence="11">ATP phosphohydrolase [potassium-transporting] C chain</fullName>
    </alternativeName>
    <alternativeName>
        <fullName evidence="11">Potassium-binding and translocating subunit C</fullName>
    </alternativeName>
    <alternativeName>
        <fullName evidence="11">Potassium-translocating ATPase C chain</fullName>
    </alternativeName>
</protein>
<name>A0A2A7ME40_9CLOT</name>
<evidence type="ECO:0000256" key="3">
    <source>
        <dbReference type="ARBA" id="ARBA00022538"/>
    </source>
</evidence>
<keyword evidence="10 11" id="KW-0472">Membrane</keyword>
<dbReference type="Proteomes" id="UP000220840">
    <property type="component" value="Unassembled WGS sequence"/>
</dbReference>
<keyword evidence="12" id="KW-0378">Hydrolase</keyword>
<dbReference type="NCBIfam" id="NF001454">
    <property type="entry name" value="PRK00315.1"/>
    <property type="match status" value="1"/>
</dbReference>
<keyword evidence="7 11" id="KW-0630">Potassium</keyword>
<dbReference type="Pfam" id="PF02669">
    <property type="entry name" value="KdpC"/>
    <property type="match status" value="1"/>
</dbReference>
<dbReference type="GO" id="GO:0005524">
    <property type="term" value="F:ATP binding"/>
    <property type="evidence" value="ECO:0007669"/>
    <property type="project" value="UniProtKB-UniRule"/>
</dbReference>
<keyword evidence="3 11" id="KW-0633">Potassium transport</keyword>
<accession>A0A2A7ME40</accession>
<organism evidence="12 13">
    <name type="scientific">Clostridium neonatale</name>
    <dbReference type="NCBI Taxonomy" id="137838"/>
    <lineage>
        <taxon>Bacteria</taxon>
        <taxon>Bacillati</taxon>
        <taxon>Bacillota</taxon>
        <taxon>Clostridia</taxon>
        <taxon>Eubacteriales</taxon>
        <taxon>Clostridiaceae</taxon>
        <taxon>Clostridium</taxon>
    </lineage>
</organism>
<feature type="transmembrane region" description="Helical" evidence="11">
    <location>
        <begin position="12"/>
        <end position="38"/>
    </location>
</feature>
<evidence type="ECO:0000313" key="13">
    <source>
        <dbReference type="Proteomes" id="UP000220840"/>
    </source>
</evidence>
<evidence type="ECO:0000256" key="7">
    <source>
        <dbReference type="ARBA" id="ARBA00022958"/>
    </source>
</evidence>
<evidence type="ECO:0000256" key="9">
    <source>
        <dbReference type="ARBA" id="ARBA00023065"/>
    </source>
</evidence>
<keyword evidence="2 11" id="KW-1003">Cell membrane</keyword>
<sequence>MKDFKAVFPKALIIFLIFTVLCGAVYTLVITGISQILFPKQANGSIIEIDGKKYGSALLAQQYTDEKHLWGRIMNIDTDTFTDDKGNKVAYAWASNLTPTSDELQSVINERIKKIKEAHPEKGDTPIPVDLVTCSGSGLDPHISVAAAEYQVDRIAKNNNMSKEEVQSIIDKYTDNKLLGVLGEKTVNVLEVNLALDGILK</sequence>
<dbReference type="HAMAP" id="MF_00276">
    <property type="entry name" value="KdpC"/>
    <property type="match status" value="1"/>
</dbReference>
<comment type="similarity">
    <text evidence="11">Belongs to the KdpC family.</text>
</comment>
<reference evidence="12 13" key="1">
    <citation type="submission" date="2017-10" db="EMBL/GenBank/DDBJ databases">
        <title>Effective Description of Clostridium neonatale sp. nov. linked to necrotizing enterocolitis in neonates and a clarification of species assignable to the genus Clostridium (Prazmowski 1880) emend. Lawson and Rainey 2016.</title>
        <authorList>
            <person name="Bernard K."/>
            <person name="Burdz T."/>
            <person name="Wiebe D."/>
            <person name="Balcewich B."/>
            <person name="Alfa M."/>
            <person name="Bernier A.-M."/>
        </authorList>
    </citation>
    <scope>NUCLEOTIDE SEQUENCE [LARGE SCALE GENOMIC DNA]</scope>
    <source>
        <strain evidence="12 13">LCDC99A005</strain>
    </source>
</reference>
<keyword evidence="5 11" id="KW-0547">Nucleotide-binding</keyword>
<dbReference type="OrthoDB" id="9809491at2"/>
<evidence type="ECO:0000256" key="2">
    <source>
        <dbReference type="ARBA" id="ARBA00022475"/>
    </source>
</evidence>
<comment type="subunit">
    <text evidence="11">The system is composed of three essential subunits: KdpA, KdpB and KdpC.</text>
</comment>
<comment type="caution">
    <text evidence="12">The sequence shown here is derived from an EMBL/GenBank/DDBJ whole genome shotgun (WGS) entry which is preliminary data.</text>
</comment>
<comment type="subcellular location">
    <subcellularLocation>
        <location evidence="11">Cell membrane</location>
        <topology evidence="11">Single-pass membrane protein</topology>
    </subcellularLocation>
</comment>
<evidence type="ECO:0000256" key="6">
    <source>
        <dbReference type="ARBA" id="ARBA00022840"/>
    </source>
</evidence>
<dbReference type="PIRSF" id="PIRSF001296">
    <property type="entry name" value="K_ATPase_KdpC"/>
    <property type="match status" value="1"/>
</dbReference>
<dbReference type="InterPro" id="IPR003820">
    <property type="entry name" value="KdpC"/>
</dbReference>
<evidence type="ECO:0000313" key="12">
    <source>
        <dbReference type="EMBL" id="PEG29859.1"/>
    </source>
</evidence>
<evidence type="ECO:0000256" key="4">
    <source>
        <dbReference type="ARBA" id="ARBA00022692"/>
    </source>
</evidence>
<dbReference type="NCBIfam" id="TIGR00681">
    <property type="entry name" value="kdpC"/>
    <property type="match status" value="1"/>
</dbReference>
<keyword evidence="9 11" id="KW-0406">Ion transport</keyword>
<dbReference type="GO" id="GO:0005886">
    <property type="term" value="C:plasma membrane"/>
    <property type="evidence" value="ECO:0007669"/>
    <property type="project" value="UniProtKB-SubCell"/>
</dbReference>
<dbReference type="AlphaFoldDB" id="A0A2A7ME40"/>
<keyword evidence="13" id="KW-1185">Reference proteome</keyword>
<proteinExistence type="inferred from homology"/>
<evidence type="ECO:0000256" key="8">
    <source>
        <dbReference type="ARBA" id="ARBA00022989"/>
    </source>
</evidence>
<dbReference type="STRING" id="137838.GCA_001458595_01132"/>
<dbReference type="GO" id="GO:0008556">
    <property type="term" value="F:P-type potassium transmembrane transporter activity"/>
    <property type="evidence" value="ECO:0007669"/>
    <property type="project" value="InterPro"/>
</dbReference>
<dbReference type="GO" id="GO:0016787">
    <property type="term" value="F:hydrolase activity"/>
    <property type="evidence" value="ECO:0007669"/>
    <property type="project" value="UniProtKB-KW"/>
</dbReference>
<keyword evidence="1 11" id="KW-0813">Transport</keyword>
<evidence type="ECO:0000256" key="1">
    <source>
        <dbReference type="ARBA" id="ARBA00022448"/>
    </source>
</evidence>
<dbReference type="PANTHER" id="PTHR30042:SF2">
    <property type="entry name" value="POTASSIUM-TRANSPORTING ATPASE KDPC SUBUNIT"/>
    <property type="match status" value="1"/>
</dbReference>
<dbReference type="PANTHER" id="PTHR30042">
    <property type="entry name" value="POTASSIUM-TRANSPORTING ATPASE C CHAIN"/>
    <property type="match status" value="1"/>
</dbReference>
<evidence type="ECO:0000256" key="11">
    <source>
        <dbReference type="HAMAP-Rule" id="MF_00276"/>
    </source>
</evidence>
<gene>
    <name evidence="11" type="primary">kdpC</name>
    <name evidence="12" type="ORF">CQ394_14510</name>
</gene>
<comment type="function">
    <text evidence="11">Part of the high-affinity ATP-driven potassium transport (or Kdp) system, which catalyzes the hydrolysis of ATP coupled with the electrogenic transport of potassium into the cytoplasm. This subunit acts as a catalytic chaperone that increases the ATP-binding affinity of the ATP-hydrolyzing subunit KdpB by the formation of a transient KdpB/KdpC/ATP ternary complex.</text>
</comment>
<dbReference type="RefSeq" id="WP_058294025.1">
    <property type="nucleotide sequence ID" value="NZ_CAMRXG010000076.1"/>
</dbReference>
<keyword evidence="4 11" id="KW-0812">Transmembrane</keyword>
<evidence type="ECO:0000256" key="10">
    <source>
        <dbReference type="ARBA" id="ARBA00023136"/>
    </source>
</evidence>